<organism evidence="2 3">
    <name type="scientific">Orrella daihaiensis</name>
    <dbReference type="NCBI Taxonomy" id="2782176"/>
    <lineage>
        <taxon>Bacteria</taxon>
        <taxon>Pseudomonadati</taxon>
        <taxon>Pseudomonadota</taxon>
        <taxon>Betaproteobacteria</taxon>
        <taxon>Burkholderiales</taxon>
        <taxon>Alcaligenaceae</taxon>
        <taxon>Orrella</taxon>
    </lineage>
</organism>
<evidence type="ECO:0000313" key="2">
    <source>
        <dbReference type="EMBL" id="UOD50704.1"/>
    </source>
</evidence>
<sequence length="291" mass="34197">MNNPLKEKIRYWFEFLRLAHESHDPIVKTNLKKTVEFYAPWDDYRTQRFDIWWRSHSRLFKDPVSLSVPKVGDVVTEDAFYVRVPFTYAPSTLGKIVAEMYNRELTQRQMRKKKTRKVYGGTYSLSRDDYQVSQFYYYLVFVRDVYLPVLRGNPKAKTGEYVARSKDVFGKLRRKTTVVRQVPFTNSQASYESLSRLVRRYRQLSEKLLRNVSEGSFPGDYEETFIKNQSQKRAEEIAKLYAIKPTKRSRGTSTSRFVKKIDRVSGTDPYAGASRKTRSDKGKKRGSYSKG</sequence>
<evidence type="ECO:0000313" key="3">
    <source>
        <dbReference type="Proteomes" id="UP000831607"/>
    </source>
</evidence>
<dbReference type="RefSeq" id="WP_243479113.1">
    <property type="nucleotide sequence ID" value="NZ_CP063982.1"/>
</dbReference>
<keyword evidence="3" id="KW-1185">Reference proteome</keyword>
<feature type="compositionally biased region" description="Basic residues" evidence="1">
    <location>
        <begin position="275"/>
        <end position="291"/>
    </location>
</feature>
<reference evidence="2 3" key="1">
    <citation type="submission" date="2020-11" db="EMBL/GenBank/DDBJ databases">
        <title>Algicoccus daihaiensis sp.nov., isolated from Daihai Lake in Inner Mongolia.</title>
        <authorList>
            <person name="Kai J."/>
        </authorList>
    </citation>
    <scope>NUCLEOTIDE SEQUENCE [LARGE SCALE GENOMIC DNA]</scope>
    <source>
        <strain evidence="3">f23</strain>
    </source>
</reference>
<gene>
    <name evidence="2" type="ORF">DHf2319_01860</name>
</gene>
<dbReference type="EMBL" id="CP063982">
    <property type="protein sequence ID" value="UOD50704.1"/>
    <property type="molecule type" value="Genomic_DNA"/>
</dbReference>
<protein>
    <submittedName>
        <fullName evidence="2">Uncharacterized protein</fullName>
    </submittedName>
</protein>
<accession>A0ABY4ARP8</accession>
<evidence type="ECO:0000256" key="1">
    <source>
        <dbReference type="SAM" id="MobiDB-lite"/>
    </source>
</evidence>
<proteinExistence type="predicted"/>
<dbReference type="Proteomes" id="UP000831607">
    <property type="component" value="Chromosome"/>
</dbReference>
<name>A0ABY4ARP8_9BURK</name>
<feature type="region of interest" description="Disordered" evidence="1">
    <location>
        <begin position="249"/>
        <end position="291"/>
    </location>
</feature>